<organism evidence="3 4">
    <name type="scientific">Amborella trichopoda</name>
    <dbReference type="NCBI Taxonomy" id="13333"/>
    <lineage>
        <taxon>Eukaryota</taxon>
        <taxon>Viridiplantae</taxon>
        <taxon>Streptophyta</taxon>
        <taxon>Embryophyta</taxon>
        <taxon>Tracheophyta</taxon>
        <taxon>Spermatophyta</taxon>
        <taxon>Magnoliopsida</taxon>
        <taxon>Amborellales</taxon>
        <taxon>Amborellaceae</taxon>
        <taxon>Amborella</taxon>
    </lineage>
</organism>
<feature type="compositionally biased region" description="Basic and acidic residues" evidence="1">
    <location>
        <begin position="388"/>
        <end position="399"/>
    </location>
</feature>
<feature type="compositionally biased region" description="Basic and acidic residues" evidence="1">
    <location>
        <begin position="92"/>
        <end position="101"/>
    </location>
</feature>
<dbReference type="OrthoDB" id="667871at2759"/>
<evidence type="ECO:0000313" key="4">
    <source>
        <dbReference type="Proteomes" id="UP000017836"/>
    </source>
</evidence>
<name>W1P2V6_AMBTC</name>
<feature type="compositionally biased region" description="Basic and acidic residues" evidence="1">
    <location>
        <begin position="1"/>
        <end position="17"/>
    </location>
</feature>
<feature type="domain" description="PUB 62/63 C-terminal" evidence="2">
    <location>
        <begin position="329"/>
        <end position="387"/>
    </location>
</feature>
<dbReference type="InterPro" id="IPR057649">
    <property type="entry name" value="PUB62-63_C"/>
</dbReference>
<accession>W1P2V6</accession>
<feature type="compositionally biased region" description="Basic and acidic residues" evidence="1">
    <location>
        <begin position="121"/>
        <end position="130"/>
    </location>
</feature>
<dbReference type="PANTHER" id="PTHR33644">
    <property type="entry name" value="U-BOX DOMAIN-CONTAINING PROTEIN 62-RELATED"/>
    <property type="match status" value="1"/>
</dbReference>
<feature type="region of interest" description="Disordered" evidence="1">
    <location>
        <begin position="388"/>
        <end position="407"/>
    </location>
</feature>
<dbReference type="AlphaFoldDB" id="W1P2V6"/>
<feature type="compositionally biased region" description="Polar residues" evidence="1">
    <location>
        <begin position="152"/>
        <end position="162"/>
    </location>
</feature>
<keyword evidence="4" id="KW-1185">Reference proteome</keyword>
<dbReference type="HOGENOM" id="CLU_050611_0_0_1"/>
<dbReference type="KEGG" id="atr:18432315"/>
<dbReference type="Gramene" id="ERN04162">
    <property type="protein sequence ID" value="ERN04162"/>
    <property type="gene ID" value="AMTR_s00077p00085930"/>
</dbReference>
<feature type="region of interest" description="Disordered" evidence="1">
    <location>
        <begin position="1"/>
        <end position="162"/>
    </location>
</feature>
<dbReference type="OMA" id="GERHESS"/>
<dbReference type="EMBL" id="KI394293">
    <property type="protein sequence ID" value="ERN04162.1"/>
    <property type="molecule type" value="Genomic_DNA"/>
</dbReference>
<dbReference type="InterPro" id="IPR013083">
    <property type="entry name" value="Znf_RING/FYVE/PHD"/>
</dbReference>
<proteinExistence type="predicted"/>
<evidence type="ECO:0000259" key="2">
    <source>
        <dbReference type="Pfam" id="PF23112"/>
    </source>
</evidence>
<dbReference type="Proteomes" id="UP000017836">
    <property type="component" value="Unassembled WGS sequence"/>
</dbReference>
<dbReference type="SUPFAM" id="SSF57850">
    <property type="entry name" value="RING/U-box"/>
    <property type="match status" value="1"/>
</dbReference>
<sequence length="407" mass="44703">MSGFGDRKLFPSDRERFYFQPHDGGGALDSGEINGNGSLRSSGEIPQPQGQEWSAREDNSRDTDDDDDDDDEGDDGHDDDDDEDDGDDDGDDGHGERHESSSAEISVPKNDCGNNGSSEGFQKEGLDRDIGNLGRSHSALGSNRGGLVNDPIVQSSNNIRGSSSQHLHFRFGRRYDNAITVAEHDGYFSRTSHGLGSSLSQGDNGSCGFSGRKDLALSNDSNDTLRRIFSDPVTGILMDDAMILSCGHSFGSGGIQHVLRAQACYTCGQPISADSMAPNLALRIAVRAFRREEELQSSKIFKRRRERFEQEKSSYGEPLPMDYSRGKGVQFPFAVSDRVIIKGNKRTPQRFVGREAIVTTQCLNGWYVVKTLDNAESVKLQYRSLAKVGEHRPPTEKSNKAISPNWL</sequence>
<evidence type="ECO:0000256" key="1">
    <source>
        <dbReference type="SAM" id="MobiDB-lite"/>
    </source>
</evidence>
<dbReference type="eggNOG" id="ENOG502QT2D">
    <property type="taxonomic scope" value="Eukaryota"/>
</dbReference>
<protein>
    <recommendedName>
        <fullName evidence="2">PUB 62/63 C-terminal domain-containing protein</fullName>
    </recommendedName>
</protein>
<evidence type="ECO:0000313" key="3">
    <source>
        <dbReference type="EMBL" id="ERN04162.1"/>
    </source>
</evidence>
<reference evidence="4" key="1">
    <citation type="journal article" date="2013" name="Science">
        <title>The Amborella genome and the evolution of flowering plants.</title>
        <authorList>
            <consortium name="Amborella Genome Project"/>
        </authorList>
    </citation>
    <scope>NUCLEOTIDE SEQUENCE [LARGE SCALE GENOMIC DNA]</scope>
</reference>
<dbReference type="PANTHER" id="PTHR33644:SF5">
    <property type="entry name" value="U-BOX DOMAIN-CONTAINING PROTEIN 62"/>
    <property type="match status" value="1"/>
</dbReference>
<feature type="compositionally biased region" description="Acidic residues" evidence="1">
    <location>
        <begin position="63"/>
        <end position="91"/>
    </location>
</feature>
<gene>
    <name evidence="3" type="ORF">AMTR_s00077p00085930</name>
</gene>
<dbReference type="Pfam" id="PF23112">
    <property type="entry name" value="PUB62-63_C"/>
    <property type="match status" value="1"/>
</dbReference>
<dbReference type="Gene3D" id="3.30.40.10">
    <property type="entry name" value="Zinc/RING finger domain, C3HC4 (zinc finger)"/>
    <property type="match status" value="1"/>
</dbReference>